<dbReference type="RefSeq" id="WP_243366278.1">
    <property type="nucleotide sequence ID" value="NZ_CP094348.1"/>
</dbReference>
<dbReference type="InterPro" id="IPR001130">
    <property type="entry name" value="TatD-like"/>
</dbReference>
<dbReference type="PIRSF" id="PIRSF005902">
    <property type="entry name" value="DNase_TatD"/>
    <property type="match status" value="1"/>
</dbReference>
<evidence type="ECO:0000256" key="2">
    <source>
        <dbReference type="ARBA" id="ARBA00022723"/>
    </source>
</evidence>
<dbReference type="InterPro" id="IPR032466">
    <property type="entry name" value="Metal_Hydrolase"/>
</dbReference>
<dbReference type="InterPro" id="IPR018228">
    <property type="entry name" value="DNase_TatD-rel_CS"/>
</dbReference>
<evidence type="ECO:0000256" key="3">
    <source>
        <dbReference type="ARBA" id="ARBA00022801"/>
    </source>
</evidence>
<evidence type="ECO:0000313" key="5">
    <source>
        <dbReference type="Proteomes" id="UP000830343"/>
    </source>
</evidence>
<dbReference type="Pfam" id="PF01026">
    <property type="entry name" value="TatD_DNase"/>
    <property type="match status" value="1"/>
</dbReference>
<dbReference type="PANTHER" id="PTHR46317">
    <property type="entry name" value="HYDROLASE OF PHP SUPERFAMILY-RELATED PROTEIN"/>
    <property type="match status" value="1"/>
</dbReference>
<dbReference type="SUPFAM" id="SSF51556">
    <property type="entry name" value="Metallo-dependent hydrolases"/>
    <property type="match status" value="1"/>
</dbReference>
<organism evidence="4 5">
    <name type="scientific">Macrococcus armenti</name>
    <dbReference type="NCBI Taxonomy" id="2875764"/>
    <lineage>
        <taxon>Bacteria</taxon>
        <taxon>Bacillati</taxon>
        <taxon>Bacillota</taxon>
        <taxon>Bacilli</taxon>
        <taxon>Bacillales</taxon>
        <taxon>Staphylococcaceae</taxon>
        <taxon>Macrococcus</taxon>
    </lineage>
</organism>
<dbReference type="EMBL" id="CP094348">
    <property type="protein sequence ID" value="UOB20968.1"/>
    <property type="molecule type" value="Genomic_DNA"/>
</dbReference>
<accession>A0ABY3ZVU6</accession>
<evidence type="ECO:0000313" key="4">
    <source>
        <dbReference type="EMBL" id="UOB20968.1"/>
    </source>
</evidence>
<dbReference type="PANTHER" id="PTHR46317:SF1">
    <property type="entry name" value="HYDROLASE, TATD FAMILY"/>
    <property type="match status" value="1"/>
</dbReference>
<comment type="similarity">
    <text evidence="1">Belongs to the metallo-dependent hydrolases superfamily. TatD-type hydrolase family.</text>
</comment>
<reference evidence="4" key="1">
    <citation type="submission" date="2022-03" db="EMBL/GenBank/DDBJ databases">
        <authorList>
            <person name="Vrbovska V."/>
            <person name="Kovarovic V."/>
            <person name="Botka T."/>
            <person name="Pantucek R."/>
        </authorList>
    </citation>
    <scope>NUCLEOTIDE SEQUENCE</scope>
    <source>
        <strain evidence="4">CCM 2609</strain>
    </source>
</reference>
<name>A0ABY3ZVU6_9STAP</name>
<keyword evidence="3 4" id="KW-0378">Hydrolase</keyword>
<dbReference type="Gene3D" id="3.20.20.140">
    <property type="entry name" value="Metal-dependent hydrolases"/>
    <property type="match status" value="1"/>
</dbReference>
<sequence length="244" mass="28495">MIDAHIHIDQYSDEAIQKMLQQDIIFIGVAMDYKSCMRLLDLRSERIHIAFGYHPEQAIQMDEVHHILELIDVHHDKLTAIGEVGLPQYLIRKKPSIDIEQYIHVLELFIQKAAQYQLPVILHAVYDDALIALQLLKKHHIKRAHFHWFKASDDVIAQVVESGYMVSVTPDILWNEKTRKVVEMFPLTRIMVETDGPWQHEGFEVTEIKAQISAIMVELQKIHQNSDVQSIINRNTKAFYHFED</sequence>
<proteinExistence type="inferred from homology"/>
<dbReference type="Proteomes" id="UP000830343">
    <property type="component" value="Chromosome"/>
</dbReference>
<reference evidence="4" key="2">
    <citation type="submission" date="2022-04" db="EMBL/GenBank/DDBJ databases">
        <title>Antimicrobial genetic elements in methicillin-resistant Macrococcus armenti.</title>
        <authorList>
            <person name="Keller J.E."/>
            <person name="Schwendener S."/>
            <person name="Pantucek R."/>
            <person name="Perreten V."/>
        </authorList>
    </citation>
    <scope>NUCLEOTIDE SEQUENCE</scope>
    <source>
        <strain evidence="4">CCM 2609</strain>
    </source>
</reference>
<protein>
    <submittedName>
        <fullName evidence="4">TatD family hydrolase</fullName>
    </submittedName>
</protein>
<keyword evidence="5" id="KW-1185">Reference proteome</keyword>
<evidence type="ECO:0000256" key="1">
    <source>
        <dbReference type="ARBA" id="ARBA00009275"/>
    </source>
</evidence>
<dbReference type="PROSITE" id="PS01137">
    <property type="entry name" value="TATD_1"/>
    <property type="match status" value="1"/>
</dbReference>
<keyword evidence="2" id="KW-0479">Metal-binding</keyword>
<dbReference type="GO" id="GO:0016787">
    <property type="term" value="F:hydrolase activity"/>
    <property type="evidence" value="ECO:0007669"/>
    <property type="project" value="UniProtKB-KW"/>
</dbReference>
<gene>
    <name evidence="4" type="ORF">MRZ06_02490</name>
</gene>